<feature type="compositionally biased region" description="Basic and acidic residues" evidence="1">
    <location>
        <begin position="245"/>
        <end position="255"/>
    </location>
</feature>
<dbReference type="EMBL" id="AGNL01019054">
    <property type="protein sequence ID" value="EJK62189.1"/>
    <property type="molecule type" value="Genomic_DNA"/>
</dbReference>
<feature type="compositionally biased region" description="Polar residues" evidence="1">
    <location>
        <begin position="27"/>
        <end position="45"/>
    </location>
</feature>
<feature type="region of interest" description="Disordered" evidence="1">
    <location>
        <begin position="475"/>
        <end position="547"/>
    </location>
</feature>
<name>K0SBA7_THAOC</name>
<keyword evidence="3" id="KW-1185">Reference proteome</keyword>
<feature type="region of interest" description="Disordered" evidence="1">
    <location>
        <begin position="1340"/>
        <end position="1360"/>
    </location>
</feature>
<sequence>MTRFDKETQFNEPNEASTTIGKMRDSSFATQQTNDWRNGNQPSNSADREPTEKCNIHSNKWNVRPNSSAICKSKTMQNQWTVLTKATSKGKLTPMVDAKDPTRNIAERALHALLKDDDSDTSSGKHSASSSGSYLNAVLQQAKPTKATTSNHNSQGSAVQKSMSSYLVNNTTPVTASTKQVPIKRTNVAITKTPEKAESLGPKAKAKSNTAAEREASNRGAPRPKTGRDIPSKNKDLQKTAVKSKKNESTVDQKKSNVKQHFLQYSTSSSSSSSDSSVSTAHLRNQKGTSNESPDARSVETSTSSNDSSVLESPKANFSSSRRDPDEADNLTSAEVKSWRYTELRKIVRDRGYSVGPNTRRETLLQLLKDSGGLPSIIETSANKCDLTTDQLKECVRKRGYVTKVNASRSYLFSLWTRTGGADRAEDTSVSSDDEDMSSAPSRSNIDLTAQYHETDIDDSSLSSHESDCEFMPNFASETQSPMRAKCEEQDDDMESVSFSSSSNDDTGSKRSSNIDHDGVHPRLDDSTTSPSIAEVKSTTPPPQTNIEVNGLLLHPNDISQIKPGSWLSTAAVAVACDLTTKASKATSSESTTVLDPDALGQLIRDIPPTIDDDYLRVAEPYFELEKHYSSRDMSRNQQRSSMCRFRLQLALNDGMKKGSVPSHNSYAVIDVVKEQGSMGLSVSAYHFDPSSTNAQSTPSRNYKVFRTLLQILVRLLQATHPSLSVKNNMDLGKDATIIHSMVQNDGNSCGPRSITAATIMSSVRINAPKEEIDATLSSFSRADAETYEKKMRLQSSAIRPKSSSTRDGHPKEDDQVADSKSANHHSPNATVPFNSDPPSLPQRPCQAGTFDDDFDLEGMGEEPILPEEETIQGRYFTVMLEHPDEDSDPKELFQTKLSELVETVYSLDQEANILKTSILPFSPSELSKEVDLSNFDCASWLRFCHLSNPAYSLRKINPDEAVDDQGNLRKQSPIFGTIHVESILPPEVITSESFAQLSLLGIKIFDKAVQVLQSEPTAALSGVSIKFDPSGVKDRTKQLLEKYHSGPNRYCKEDLDFGKIQVKVRPIRLSKSHQGQSVFASLPPEQQAVHKAFHIEAPAEQAAAILAYLEKPDKDGSLHRIFGRSAGFFAVGRRTSGDVTVQNEQTQQIHNQHTVNQYFGVETLRGLHDPFKRFNVALADGSAPANKKSSLKQVLMAIRGSDTAANYTASPVIMTVLRPSSGPNAGSTQVAYRDDRKGTGAIRGGKRKTNGPYVSILSQVAKCPGYFMAHFMKCILGYSDGTIASALGGVSFEYRVSWRDHSSFNPDTLELTVSPEFAVSSNSAQEGLDFLRVFAQEERDSDVDQENEGEDDNSDDDGTKWRQKQFLFDARILHPDETKRVGGDGASVRTDASGVSSVARSEQSTGTRNVKESYLAAKQKNLDQLNTIAAKDDQIQQMKKEHEKLAELEWVSGGRSGRADGGARDELSGVGPSEAKIRARLDGQPNPRRRAASRSSTIKEAKQLAEQTKKSEEAVKTAMEGWLQHGLGRIDKDKPDGTVRLSFENWNSLKVFTERNLNKVQRIETTRKEYGVDIMTGVETQANWDNVKADRKFEDLFGMGEDAQSAAAHNRHWRESKTQYGGAAMTAIGRVSGFVDGRGTDSLGRWAWMYFRSGDTKARIITAYRPKEPSKVRRRGIDFEKGGTVWEQQWRYFKGKGYDDRNPLLHYDRDLSALLKDWRRAGDEIILCIDANAPSYNGRNFKLFPSRNLNVELRPGARDYVRTSY</sequence>
<accession>K0SBA7</accession>
<feature type="non-terminal residue" evidence="2">
    <location>
        <position position="1766"/>
    </location>
</feature>
<feature type="compositionally biased region" description="Basic and acidic residues" evidence="1">
    <location>
        <begin position="1458"/>
        <end position="1468"/>
    </location>
</feature>
<feature type="region of interest" description="Disordered" evidence="1">
    <location>
        <begin position="1453"/>
        <end position="1512"/>
    </location>
</feature>
<comment type="caution">
    <text evidence="2">The sequence shown here is derived from an EMBL/GenBank/DDBJ whole genome shotgun (WGS) entry which is preliminary data.</text>
</comment>
<feature type="compositionally biased region" description="Polar residues" evidence="1">
    <location>
        <begin position="1394"/>
        <end position="1409"/>
    </location>
</feature>
<feature type="region of interest" description="Disordered" evidence="1">
    <location>
        <begin position="423"/>
        <end position="445"/>
    </location>
</feature>
<evidence type="ECO:0000313" key="2">
    <source>
        <dbReference type="EMBL" id="EJK62189.1"/>
    </source>
</evidence>
<dbReference type="Proteomes" id="UP000266841">
    <property type="component" value="Unassembled WGS sequence"/>
</dbReference>
<feature type="compositionally biased region" description="Basic and acidic residues" evidence="1">
    <location>
        <begin position="507"/>
        <end position="526"/>
    </location>
</feature>
<feature type="compositionally biased region" description="Polar residues" evidence="1">
    <location>
        <begin position="280"/>
        <end position="293"/>
    </location>
</feature>
<feature type="compositionally biased region" description="Basic and acidic residues" evidence="1">
    <location>
        <begin position="1498"/>
        <end position="1512"/>
    </location>
</feature>
<organism evidence="2 3">
    <name type="scientific">Thalassiosira oceanica</name>
    <name type="common">Marine diatom</name>
    <dbReference type="NCBI Taxonomy" id="159749"/>
    <lineage>
        <taxon>Eukaryota</taxon>
        <taxon>Sar</taxon>
        <taxon>Stramenopiles</taxon>
        <taxon>Ochrophyta</taxon>
        <taxon>Bacillariophyta</taxon>
        <taxon>Coscinodiscophyceae</taxon>
        <taxon>Thalassiosirophycidae</taxon>
        <taxon>Thalassiosirales</taxon>
        <taxon>Thalassiosiraceae</taxon>
        <taxon>Thalassiosira</taxon>
    </lineage>
</organism>
<feature type="compositionally biased region" description="Low complexity" evidence="1">
    <location>
        <begin position="121"/>
        <end position="133"/>
    </location>
</feature>
<feature type="compositionally biased region" description="Basic and acidic residues" evidence="1">
    <location>
        <begin position="805"/>
        <end position="815"/>
    </location>
</feature>
<feature type="compositionally biased region" description="Polar residues" evidence="1">
    <location>
        <begin position="794"/>
        <end position="804"/>
    </location>
</feature>
<reference evidence="2 3" key="1">
    <citation type="journal article" date="2012" name="Genome Biol.">
        <title>Genome and low-iron response of an oceanic diatom adapted to chronic iron limitation.</title>
        <authorList>
            <person name="Lommer M."/>
            <person name="Specht M."/>
            <person name="Roy A.S."/>
            <person name="Kraemer L."/>
            <person name="Andreson R."/>
            <person name="Gutowska M.A."/>
            <person name="Wolf J."/>
            <person name="Bergner S.V."/>
            <person name="Schilhabel M.B."/>
            <person name="Klostermeier U.C."/>
            <person name="Beiko R.G."/>
            <person name="Rosenstiel P."/>
            <person name="Hippler M."/>
            <person name="Laroche J."/>
        </authorList>
    </citation>
    <scope>NUCLEOTIDE SEQUENCE [LARGE SCALE GENOMIC DNA]</scope>
    <source>
        <strain evidence="2 3">CCMP1005</strain>
    </source>
</reference>
<protein>
    <submittedName>
        <fullName evidence="2">Uncharacterized protein</fullName>
    </submittedName>
</protein>
<feature type="compositionally biased region" description="Basic and acidic residues" evidence="1">
    <location>
        <begin position="226"/>
        <end position="238"/>
    </location>
</feature>
<feature type="region of interest" description="Disordered" evidence="1">
    <location>
        <begin position="114"/>
        <end position="133"/>
    </location>
</feature>
<feature type="region of interest" description="Disordered" evidence="1">
    <location>
        <begin position="1378"/>
        <end position="1411"/>
    </location>
</feature>
<evidence type="ECO:0000256" key="1">
    <source>
        <dbReference type="SAM" id="MobiDB-lite"/>
    </source>
</evidence>
<feature type="compositionally biased region" description="Low complexity" evidence="1">
    <location>
        <begin position="496"/>
        <end position="506"/>
    </location>
</feature>
<evidence type="ECO:0000313" key="3">
    <source>
        <dbReference type="Proteomes" id="UP000266841"/>
    </source>
</evidence>
<feature type="region of interest" description="Disordered" evidence="1">
    <location>
        <begin position="1"/>
        <end position="52"/>
    </location>
</feature>
<gene>
    <name evidence="2" type="ORF">THAOC_17208</name>
</gene>
<feature type="compositionally biased region" description="Acidic residues" evidence="1">
    <location>
        <begin position="1340"/>
        <end position="1357"/>
    </location>
</feature>
<feature type="compositionally biased region" description="Low complexity" evidence="1">
    <location>
        <begin position="299"/>
        <end position="313"/>
    </location>
</feature>
<feature type="region of interest" description="Disordered" evidence="1">
    <location>
        <begin position="185"/>
        <end position="332"/>
    </location>
</feature>
<feature type="compositionally biased region" description="Low complexity" evidence="1">
    <location>
        <begin position="266"/>
        <end position="279"/>
    </location>
</feature>
<proteinExistence type="predicted"/>
<feature type="compositionally biased region" description="Polar residues" evidence="1">
    <location>
        <begin position="10"/>
        <end position="20"/>
    </location>
</feature>
<feature type="region of interest" description="Disordered" evidence="1">
    <location>
        <begin position="791"/>
        <end position="857"/>
    </location>
</feature>
<feature type="compositionally biased region" description="Polar residues" evidence="1">
    <location>
        <begin position="819"/>
        <end position="838"/>
    </location>
</feature>
<feature type="region of interest" description="Disordered" evidence="1">
    <location>
        <begin position="142"/>
        <end position="162"/>
    </location>
</feature>